<dbReference type="GO" id="GO:0003700">
    <property type="term" value="F:DNA-binding transcription factor activity"/>
    <property type="evidence" value="ECO:0007669"/>
    <property type="project" value="InterPro"/>
</dbReference>
<sequence length="138" mass="15754">MDPINVINCTCNKLRIASRVITRLYNSSFDDSKVSALQFSLLQTIKAFDGGKITTIANQLKMERTTLTRNIKPLERDGLVFIESSEDAREKIIKISSKGVKELKRNQDAWEEVQLSVIDKIGKKDWNQLLKILDKLES</sequence>
<evidence type="ECO:0000313" key="5">
    <source>
        <dbReference type="EMBL" id="OUR93543.1"/>
    </source>
</evidence>
<evidence type="ECO:0000256" key="2">
    <source>
        <dbReference type="ARBA" id="ARBA00023125"/>
    </source>
</evidence>
<dbReference type="SUPFAM" id="SSF46785">
    <property type="entry name" value="Winged helix' DNA-binding domain"/>
    <property type="match status" value="1"/>
</dbReference>
<reference evidence="6" key="1">
    <citation type="journal article" date="2017" name="Proc. Natl. Acad. Sci. U.S.A.">
        <title>Simulation of Deepwater Horizon oil plume reveals substrate specialization within a complex community of hydrocarbon-degraders.</title>
        <authorList>
            <person name="Hu P."/>
            <person name="Dubinsky E.A."/>
            <person name="Probst A.J."/>
            <person name="Wang J."/>
            <person name="Sieber C.M.K."/>
            <person name="Tom L.M."/>
            <person name="Gardinali P."/>
            <person name="Banfield J.F."/>
            <person name="Atlas R.M."/>
            <person name="Andersen G.L."/>
        </authorList>
    </citation>
    <scope>NUCLEOTIDE SEQUENCE [LARGE SCALE GENOMIC DNA]</scope>
</reference>
<dbReference type="Gene3D" id="1.10.10.10">
    <property type="entry name" value="Winged helix-like DNA-binding domain superfamily/Winged helix DNA-binding domain"/>
    <property type="match status" value="1"/>
</dbReference>
<accession>A0A1Y5F2T5</accession>
<organism evidence="5 6">
    <name type="scientific">Halobacteriovorax marinus</name>
    <dbReference type="NCBI Taxonomy" id="97084"/>
    <lineage>
        <taxon>Bacteria</taxon>
        <taxon>Pseudomonadati</taxon>
        <taxon>Bdellovibrionota</taxon>
        <taxon>Bacteriovoracia</taxon>
        <taxon>Bacteriovoracales</taxon>
        <taxon>Halobacteriovoraceae</taxon>
        <taxon>Halobacteriovorax</taxon>
    </lineage>
</organism>
<feature type="domain" description="HTH marR-type" evidence="4">
    <location>
        <begin position="1"/>
        <end position="138"/>
    </location>
</feature>
<dbReference type="SMART" id="SM00347">
    <property type="entry name" value="HTH_MARR"/>
    <property type="match status" value="1"/>
</dbReference>
<protein>
    <recommendedName>
        <fullName evidence="4">HTH marR-type domain-containing protein</fullName>
    </recommendedName>
</protein>
<dbReference type="PANTHER" id="PTHR42756">
    <property type="entry name" value="TRANSCRIPTIONAL REGULATOR, MARR"/>
    <property type="match status" value="1"/>
</dbReference>
<dbReference type="EMBL" id="MAAO01000015">
    <property type="protein sequence ID" value="OUR93543.1"/>
    <property type="molecule type" value="Genomic_DNA"/>
</dbReference>
<gene>
    <name evidence="5" type="ORF">A9Q84_18925</name>
</gene>
<keyword evidence="2" id="KW-0238">DNA-binding</keyword>
<dbReference type="Pfam" id="PF01047">
    <property type="entry name" value="MarR"/>
    <property type="match status" value="1"/>
</dbReference>
<evidence type="ECO:0000313" key="6">
    <source>
        <dbReference type="Proteomes" id="UP000196531"/>
    </source>
</evidence>
<dbReference type="Proteomes" id="UP000196531">
    <property type="component" value="Unassembled WGS sequence"/>
</dbReference>
<dbReference type="PROSITE" id="PS50995">
    <property type="entry name" value="HTH_MARR_2"/>
    <property type="match status" value="1"/>
</dbReference>
<dbReference type="GO" id="GO:0003677">
    <property type="term" value="F:DNA binding"/>
    <property type="evidence" value="ECO:0007669"/>
    <property type="project" value="UniProtKB-KW"/>
</dbReference>
<dbReference type="InterPro" id="IPR000835">
    <property type="entry name" value="HTH_MarR-typ"/>
</dbReference>
<proteinExistence type="predicted"/>
<keyword evidence="1" id="KW-0805">Transcription regulation</keyword>
<name>A0A1Y5F2T5_9BACT</name>
<dbReference type="PANTHER" id="PTHR42756:SF1">
    <property type="entry name" value="TRANSCRIPTIONAL REPRESSOR OF EMRAB OPERON"/>
    <property type="match status" value="1"/>
</dbReference>
<evidence type="ECO:0000256" key="3">
    <source>
        <dbReference type="ARBA" id="ARBA00023163"/>
    </source>
</evidence>
<keyword evidence="3" id="KW-0804">Transcription</keyword>
<evidence type="ECO:0000259" key="4">
    <source>
        <dbReference type="PROSITE" id="PS50995"/>
    </source>
</evidence>
<dbReference type="AlphaFoldDB" id="A0A1Y5F2T5"/>
<dbReference type="InterPro" id="IPR036388">
    <property type="entry name" value="WH-like_DNA-bd_sf"/>
</dbReference>
<dbReference type="InterPro" id="IPR036390">
    <property type="entry name" value="WH_DNA-bd_sf"/>
</dbReference>
<comment type="caution">
    <text evidence="5">The sequence shown here is derived from an EMBL/GenBank/DDBJ whole genome shotgun (WGS) entry which is preliminary data.</text>
</comment>
<evidence type="ECO:0000256" key="1">
    <source>
        <dbReference type="ARBA" id="ARBA00023015"/>
    </source>
</evidence>